<dbReference type="CDD" id="cd01994">
    <property type="entry name" value="AANH_PF0828-like"/>
    <property type="match status" value="1"/>
</dbReference>
<dbReference type="EMBL" id="LODT01000039">
    <property type="protein sequence ID" value="KYQ89711.1"/>
    <property type="molecule type" value="Genomic_DNA"/>
</dbReference>
<reference evidence="11 12" key="1">
    <citation type="submission" date="2015-12" db="EMBL/GenBank/DDBJ databases">
        <title>Dictyostelia acquired genes for synthesis and detection of signals that induce cell-type specialization by lateral gene transfer from prokaryotes.</title>
        <authorList>
            <person name="Gloeckner G."/>
            <person name="Schaap P."/>
        </authorList>
    </citation>
    <scope>NUCLEOTIDE SEQUENCE [LARGE SCALE GENOMIC DNA]</scope>
    <source>
        <strain evidence="11 12">TK</strain>
    </source>
</reference>
<dbReference type="EC" id="6.3.1.14" evidence="2"/>
<evidence type="ECO:0000256" key="3">
    <source>
        <dbReference type="ARBA" id="ARBA00018426"/>
    </source>
</evidence>
<dbReference type="PANTHER" id="PTHR12196">
    <property type="entry name" value="DOMAIN OF UNKNOWN FUNCTION 71 DUF71 -CONTAINING PROTEIN"/>
    <property type="match status" value="1"/>
</dbReference>
<evidence type="ECO:0000256" key="8">
    <source>
        <dbReference type="ARBA" id="ARBA00031552"/>
    </source>
</evidence>
<dbReference type="FunFam" id="3.90.1490.10:FF:000001">
    <property type="entry name" value="Diphthine--ammonia ligase"/>
    <property type="match status" value="1"/>
</dbReference>
<evidence type="ECO:0000256" key="1">
    <source>
        <dbReference type="ARBA" id="ARBA00005156"/>
    </source>
</evidence>
<dbReference type="NCBIfam" id="TIGR00290">
    <property type="entry name" value="MJ0570_dom"/>
    <property type="match status" value="1"/>
</dbReference>
<dbReference type="FunFam" id="3.40.50.620:FF:000145">
    <property type="entry name" value="ATP-binding domain containing protein"/>
    <property type="match status" value="1"/>
</dbReference>
<dbReference type="InterPro" id="IPR014729">
    <property type="entry name" value="Rossmann-like_a/b/a_fold"/>
</dbReference>
<comment type="caution">
    <text evidence="11">The sequence shown here is derived from an EMBL/GenBank/DDBJ whole genome shotgun (WGS) entry which is preliminary data.</text>
</comment>
<gene>
    <name evidence="11" type="ORF">DLAC_09679</name>
</gene>
<evidence type="ECO:0000256" key="7">
    <source>
        <dbReference type="ARBA" id="ARBA00029814"/>
    </source>
</evidence>
<dbReference type="Proteomes" id="UP000076078">
    <property type="component" value="Unassembled WGS sequence"/>
</dbReference>
<keyword evidence="12" id="KW-1185">Reference proteome</keyword>
<dbReference type="InterPro" id="IPR035959">
    <property type="entry name" value="RutC-like_sf"/>
</dbReference>
<comment type="pathway">
    <text evidence="1">Protein modification; peptidyl-diphthamide biosynthesis.</text>
</comment>
<dbReference type="FunCoup" id="A0A151Z6W8">
    <property type="interactions" value="2"/>
</dbReference>
<dbReference type="InterPro" id="IPR030662">
    <property type="entry name" value="DPH6/MJ0570"/>
</dbReference>
<sequence>MKIVGLISGGKDSIYNLIECTRNQHEIVAVANLKQPVKEIEEIDSYMYQTVGNNVVLGIAECLGLPLYQVEIKGKSESIGELYEENPNDEVEDLYRLLSLVKESHPQLQGVSCGAILSTYQRIRVENVCQRLGLISLSYLWKRDQDELLQEMVESQVNAVLIKVASMGLEPKKHLLKSIKDLYPELKRINAKYGVHICGEGGEYESIVLDCPLFKRKIQLDETKEITHSNDYFVTVAYISIIKFKLIDKSPEEIEFGKQFLQKISDRDTNFNKEFKEVLDNIQFNSQSKSMKIPNIQSLDITNNTKIGNNQQITIDFTKNYFYMRSVSMKPSDSDNCDYTKLLDDLLKKIKDKLNEYKVTLENVLYVFLYINDMSQFSNVNQSYCKHFQSNPASRACIQLSANCNEIIIEFIGAVDRVQKKCLHVQSISNWAPACIGPYSQATQCLKDSTTDQSLTFIAGQIAMVPCDLSLTKSISSDIYSQFETELHQVLLNLYNLMDALSLTFENIIKLTVFLTDIQYSQSVMEYLNEFMENYQVKVLLDCYQIDKLPKSANIEILPVFTPTLVDSKLTKLVINNNIQVSRKVGFINYKIPSHCDNVDNSLNNIIVHLKQDNISMEDIVYIKVYYNTSIENMSIKSFDQFPINKVSLIPVIDIDNNSLFNIELFVDLYNK</sequence>
<keyword evidence="5" id="KW-0547">Nucleotide-binding</keyword>
<dbReference type="GO" id="GO:0005524">
    <property type="term" value="F:ATP binding"/>
    <property type="evidence" value="ECO:0007669"/>
    <property type="project" value="UniProtKB-KW"/>
</dbReference>
<dbReference type="Pfam" id="PF01902">
    <property type="entry name" value="Diphthami_syn_2"/>
    <property type="match status" value="1"/>
</dbReference>
<feature type="domain" description="Diphthamide synthase" evidence="10">
    <location>
        <begin position="1"/>
        <end position="236"/>
    </location>
</feature>
<dbReference type="OMA" id="HCRLAQS"/>
<protein>
    <recommendedName>
        <fullName evidence="3">Diphthine--ammonia ligase</fullName>
        <ecNumber evidence="2">6.3.1.14</ecNumber>
    </recommendedName>
    <alternativeName>
        <fullName evidence="7">Diphthamide synthase</fullName>
    </alternativeName>
    <alternativeName>
        <fullName evidence="8">Diphthamide synthetase</fullName>
    </alternativeName>
</protein>
<dbReference type="AlphaFoldDB" id="A0A151Z6W8"/>
<evidence type="ECO:0000256" key="2">
    <source>
        <dbReference type="ARBA" id="ARBA00012089"/>
    </source>
</evidence>
<name>A0A151Z6W8_TIELA</name>
<dbReference type="STRING" id="361077.A0A151Z6W8"/>
<evidence type="ECO:0000313" key="11">
    <source>
        <dbReference type="EMBL" id="KYQ89711.1"/>
    </source>
</evidence>
<evidence type="ECO:0000313" key="12">
    <source>
        <dbReference type="Proteomes" id="UP000076078"/>
    </source>
</evidence>
<keyword evidence="4" id="KW-0436">Ligase</keyword>
<comment type="catalytic activity">
    <reaction evidence="9">
        <text>diphthine-[translation elongation factor 2] + NH4(+) + ATP = diphthamide-[translation elongation factor 2] + AMP + diphosphate + H(+)</text>
        <dbReference type="Rhea" id="RHEA:19753"/>
        <dbReference type="Rhea" id="RHEA-COMP:10172"/>
        <dbReference type="Rhea" id="RHEA-COMP:10174"/>
        <dbReference type="ChEBI" id="CHEBI:15378"/>
        <dbReference type="ChEBI" id="CHEBI:16692"/>
        <dbReference type="ChEBI" id="CHEBI:28938"/>
        <dbReference type="ChEBI" id="CHEBI:30616"/>
        <dbReference type="ChEBI" id="CHEBI:33019"/>
        <dbReference type="ChEBI" id="CHEBI:82696"/>
        <dbReference type="ChEBI" id="CHEBI:456215"/>
        <dbReference type="EC" id="6.3.1.14"/>
    </reaction>
</comment>
<evidence type="ECO:0000256" key="9">
    <source>
        <dbReference type="ARBA" id="ARBA00048108"/>
    </source>
</evidence>
<dbReference type="OrthoDB" id="686384at2759"/>
<accession>A0A151Z6W8</accession>
<keyword evidence="6" id="KW-0067">ATP-binding</keyword>
<dbReference type="GO" id="GO:0017183">
    <property type="term" value="P:protein histidyl modification to diphthamide"/>
    <property type="evidence" value="ECO:0007669"/>
    <property type="project" value="TreeGrafter"/>
</dbReference>
<organism evidence="11 12">
    <name type="scientific">Tieghemostelium lacteum</name>
    <name type="common">Slime mold</name>
    <name type="synonym">Dictyostelium lacteum</name>
    <dbReference type="NCBI Taxonomy" id="361077"/>
    <lineage>
        <taxon>Eukaryota</taxon>
        <taxon>Amoebozoa</taxon>
        <taxon>Evosea</taxon>
        <taxon>Eumycetozoa</taxon>
        <taxon>Dictyostelia</taxon>
        <taxon>Dictyosteliales</taxon>
        <taxon>Raperosteliaceae</taxon>
        <taxon>Tieghemostelium</taxon>
    </lineage>
</organism>
<proteinExistence type="predicted"/>
<evidence type="ECO:0000256" key="4">
    <source>
        <dbReference type="ARBA" id="ARBA00022598"/>
    </source>
</evidence>
<dbReference type="SUPFAM" id="SSF52402">
    <property type="entry name" value="Adenine nucleotide alpha hydrolases-like"/>
    <property type="match status" value="1"/>
</dbReference>
<dbReference type="GO" id="GO:0017178">
    <property type="term" value="F:diphthine-ammonia ligase activity"/>
    <property type="evidence" value="ECO:0007669"/>
    <property type="project" value="UniProtKB-EC"/>
</dbReference>
<evidence type="ECO:0000256" key="5">
    <source>
        <dbReference type="ARBA" id="ARBA00022741"/>
    </source>
</evidence>
<dbReference type="Gene3D" id="3.30.1330.40">
    <property type="entry name" value="RutC-like"/>
    <property type="match status" value="2"/>
</dbReference>
<dbReference type="InterPro" id="IPR006175">
    <property type="entry name" value="YjgF/YER057c/UK114"/>
</dbReference>
<dbReference type="SUPFAM" id="SSF55298">
    <property type="entry name" value="YjgF-like"/>
    <property type="match status" value="2"/>
</dbReference>
<dbReference type="PANTHER" id="PTHR12196:SF2">
    <property type="entry name" value="DIPHTHINE--AMMONIA LIGASE"/>
    <property type="match status" value="1"/>
</dbReference>
<dbReference type="Gene3D" id="3.40.50.620">
    <property type="entry name" value="HUPs"/>
    <property type="match status" value="1"/>
</dbReference>
<evidence type="ECO:0000256" key="6">
    <source>
        <dbReference type="ARBA" id="ARBA00022840"/>
    </source>
</evidence>
<dbReference type="CDD" id="cd00448">
    <property type="entry name" value="YjgF_YER057c_UK114_family"/>
    <property type="match status" value="1"/>
</dbReference>
<dbReference type="Pfam" id="PF01042">
    <property type="entry name" value="Ribonuc_L-PSP"/>
    <property type="match status" value="1"/>
</dbReference>
<dbReference type="InParanoid" id="A0A151Z6W8"/>
<dbReference type="Gene3D" id="3.90.1490.10">
    <property type="entry name" value="putative n-type atp pyrophosphatase, domain 2"/>
    <property type="match status" value="1"/>
</dbReference>
<evidence type="ECO:0000259" key="10">
    <source>
        <dbReference type="Pfam" id="PF01902"/>
    </source>
</evidence>
<dbReference type="InterPro" id="IPR002761">
    <property type="entry name" value="Diphthami_syn_dom"/>
</dbReference>